<dbReference type="InterPro" id="IPR016032">
    <property type="entry name" value="Sig_transdc_resp-reg_C-effctor"/>
</dbReference>
<dbReference type="InterPro" id="IPR000792">
    <property type="entry name" value="Tscrpt_reg_LuxR_C"/>
</dbReference>
<dbReference type="Gene3D" id="3.40.50.300">
    <property type="entry name" value="P-loop containing nucleotide triphosphate hydrolases"/>
    <property type="match status" value="1"/>
</dbReference>
<dbReference type="CDD" id="cd06170">
    <property type="entry name" value="LuxR_C_like"/>
    <property type="match status" value="1"/>
</dbReference>
<dbReference type="InterPro" id="IPR027417">
    <property type="entry name" value="P-loop_NTPase"/>
</dbReference>
<dbReference type="EMBL" id="VSFG01000004">
    <property type="protein sequence ID" value="TYB44895.1"/>
    <property type="molecule type" value="Genomic_DNA"/>
</dbReference>
<dbReference type="GO" id="GO:0004016">
    <property type="term" value="F:adenylate cyclase activity"/>
    <property type="evidence" value="ECO:0007669"/>
    <property type="project" value="TreeGrafter"/>
</dbReference>
<accession>A0A5D0NKK0</accession>
<evidence type="ECO:0000256" key="2">
    <source>
        <dbReference type="ARBA" id="ARBA00022840"/>
    </source>
</evidence>
<dbReference type="SUPFAM" id="SSF48452">
    <property type="entry name" value="TPR-like"/>
    <property type="match status" value="1"/>
</dbReference>
<gene>
    <name evidence="4" type="ORF">FXF69_22445</name>
</gene>
<dbReference type="Gene3D" id="1.10.10.10">
    <property type="entry name" value="Winged helix-like DNA-binding domain superfamily/Winged helix DNA-binding domain"/>
    <property type="match status" value="1"/>
</dbReference>
<dbReference type="GO" id="GO:0003677">
    <property type="term" value="F:DNA binding"/>
    <property type="evidence" value="ECO:0007669"/>
    <property type="project" value="InterPro"/>
</dbReference>
<dbReference type="InterPro" id="IPR036388">
    <property type="entry name" value="WH-like_DNA-bd_sf"/>
</dbReference>
<dbReference type="SUPFAM" id="SSF46894">
    <property type="entry name" value="C-terminal effector domain of the bipartite response regulators"/>
    <property type="match status" value="1"/>
</dbReference>
<keyword evidence="5" id="KW-1185">Reference proteome</keyword>
<sequence>MGSSLRCGAEPGRLRTVTRLSMATTLGIRHATHIWETTQRGTQPMFVGRDRELAFLRERLAEALAGEGGVVLVEGEAGAGKTALAHALGREARADGVRTAWGGCLEGDGASPYRPWAQLSRALRLPDLDLSGASRPRLFDHVVQVLRDAAPPGLLLVIDDLHWADPSSLALLRVVAAEVADVPLLLVGPYRGPGAPPALRPVLRERACSHIALGGLSPGEVGRLAAGTLGHDLGGAEVAGLRRRSGGNPLFVLELLRLMRVTGSAAGLPRGVREVIDQRVDRLDGADALRAAAVLGQEFPLAVFTAVTGSPPEALDEAVAAGLVELDGGTARFFHSLVQETLYARLDGADRRRLHARAAEALRPGGMVEAVAHHLRQAGDLDRALDATLAAARQAEARSAYESAAAQYRAALALPSAGPRRAELLIALARCEFRSGDVEEAWGHCAEAADLGRASGDARIIADAATAPRADYFSGLTGQVHALCEEALPLLAGTDPVRETRLLAQLAITADPWAADAAAGLGERALAAAEATGDPDALLLALRARHTELVHPRHVERRLALCEQAVRQGGECALWGRFWRLSAYAELGRRVEFDTELAALGRLVARSGEPLWRWRHALATASLAFLEGRFADGRARVAEARTIGRRCGHEGADFLDLIFTAHDAVLTGTGLAEVEPRVRRFTEQGPFFARAWHALLLACLGRVDDAARIWRGIVPHLGQVPERSPEWLVIAVGGADLLSLLGETAGARELYESLLPYADVQSGGAAAHTPWGTPVALQLGRLALLRADWTAAETHLTSALAQSQAIGSAPYQALAHLELARLCLARGAPGDPRSAAAHRELCHREAVRLGMRPLADRAAALRGKDGDTPLSKRERQIAALVADGLTNRQIAARLHLSERTVENHVSHILTKLGVHNRAHIATWHATNA</sequence>
<name>A0A5D0NKK0_9ACTN</name>
<dbReference type="GO" id="GO:0005524">
    <property type="term" value="F:ATP binding"/>
    <property type="evidence" value="ECO:0007669"/>
    <property type="project" value="UniProtKB-KW"/>
</dbReference>
<dbReference type="SUPFAM" id="SSF52540">
    <property type="entry name" value="P-loop containing nucleoside triphosphate hydrolases"/>
    <property type="match status" value="1"/>
</dbReference>
<dbReference type="AlphaFoldDB" id="A0A5D0NKK0"/>
<evidence type="ECO:0000259" key="3">
    <source>
        <dbReference type="PROSITE" id="PS50043"/>
    </source>
</evidence>
<protein>
    <submittedName>
        <fullName evidence="4">AAA family ATPase</fullName>
    </submittedName>
</protein>
<dbReference type="GO" id="GO:0005737">
    <property type="term" value="C:cytoplasm"/>
    <property type="evidence" value="ECO:0007669"/>
    <property type="project" value="TreeGrafter"/>
</dbReference>
<dbReference type="Pfam" id="PF00196">
    <property type="entry name" value="GerE"/>
    <property type="match status" value="1"/>
</dbReference>
<keyword evidence="2" id="KW-0067">ATP-binding</keyword>
<evidence type="ECO:0000256" key="1">
    <source>
        <dbReference type="ARBA" id="ARBA00022741"/>
    </source>
</evidence>
<keyword evidence="1" id="KW-0547">Nucleotide-binding</keyword>
<proteinExistence type="predicted"/>
<dbReference type="PROSITE" id="PS00622">
    <property type="entry name" value="HTH_LUXR_1"/>
    <property type="match status" value="1"/>
</dbReference>
<dbReference type="SMART" id="SM00382">
    <property type="entry name" value="AAA"/>
    <property type="match status" value="1"/>
</dbReference>
<dbReference type="InterPro" id="IPR041664">
    <property type="entry name" value="AAA_16"/>
</dbReference>
<dbReference type="PROSITE" id="PS50043">
    <property type="entry name" value="HTH_LUXR_2"/>
    <property type="match status" value="1"/>
</dbReference>
<comment type="caution">
    <text evidence="4">The sequence shown here is derived from an EMBL/GenBank/DDBJ whole genome shotgun (WGS) entry which is preliminary data.</text>
</comment>
<dbReference type="Pfam" id="PF13191">
    <property type="entry name" value="AAA_16"/>
    <property type="match status" value="1"/>
</dbReference>
<dbReference type="GO" id="GO:0006355">
    <property type="term" value="P:regulation of DNA-templated transcription"/>
    <property type="evidence" value="ECO:0007669"/>
    <property type="project" value="InterPro"/>
</dbReference>
<dbReference type="PRINTS" id="PR00038">
    <property type="entry name" value="HTHLUXR"/>
</dbReference>
<evidence type="ECO:0000313" key="4">
    <source>
        <dbReference type="EMBL" id="TYB44895.1"/>
    </source>
</evidence>
<dbReference type="InterPro" id="IPR011990">
    <property type="entry name" value="TPR-like_helical_dom_sf"/>
</dbReference>
<evidence type="ECO:0000313" key="5">
    <source>
        <dbReference type="Proteomes" id="UP000323380"/>
    </source>
</evidence>
<dbReference type="Proteomes" id="UP000323380">
    <property type="component" value="Unassembled WGS sequence"/>
</dbReference>
<dbReference type="STRING" id="1220554.GCA_001552135_02858"/>
<organism evidence="4 5">
    <name type="scientific">Actinomadura chibensis</name>
    <dbReference type="NCBI Taxonomy" id="392828"/>
    <lineage>
        <taxon>Bacteria</taxon>
        <taxon>Bacillati</taxon>
        <taxon>Actinomycetota</taxon>
        <taxon>Actinomycetes</taxon>
        <taxon>Streptosporangiales</taxon>
        <taxon>Thermomonosporaceae</taxon>
        <taxon>Actinomadura</taxon>
    </lineage>
</organism>
<dbReference type="PANTHER" id="PTHR16305">
    <property type="entry name" value="TESTICULAR SOLUBLE ADENYLYL CYCLASE"/>
    <property type="match status" value="1"/>
</dbReference>
<dbReference type="InterPro" id="IPR003593">
    <property type="entry name" value="AAA+_ATPase"/>
</dbReference>
<dbReference type="PANTHER" id="PTHR16305:SF35">
    <property type="entry name" value="TRANSCRIPTIONAL ACTIVATOR DOMAIN"/>
    <property type="match status" value="1"/>
</dbReference>
<reference evidence="4 5" key="1">
    <citation type="submission" date="2019-08" db="EMBL/GenBank/DDBJ databases">
        <title>Actinomadura sp. nov. CYP1-5 isolated from mountain soil.</title>
        <authorList>
            <person name="Songsumanus A."/>
            <person name="Kuncharoen N."/>
            <person name="Kudo T."/>
            <person name="Yuki M."/>
            <person name="Igarashi Y."/>
            <person name="Tanasupawat S."/>
        </authorList>
    </citation>
    <scope>NUCLEOTIDE SEQUENCE [LARGE SCALE GENOMIC DNA]</scope>
    <source>
        <strain evidence="4 5">JCM 14158</strain>
    </source>
</reference>
<feature type="domain" description="HTH luxR-type" evidence="3">
    <location>
        <begin position="863"/>
        <end position="928"/>
    </location>
</feature>
<dbReference type="SMART" id="SM00421">
    <property type="entry name" value="HTH_LUXR"/>
    <property type="match status" value="1"/>
</dbReference>